<evidence type="ECO:0000313" key="4">
    <source>
        <dbReference type="EMBL" id="MFM2720355.1"/>
    </source>
</evidence>
<dbReference type="InterPro" id="IPR018764">
    <property type="entry name" value="RskA_C"/>
</dbReference>
<feature type="region of interest" description="Disordered" evidence="1">
    <location>
        <begin position="84"/>
        <end position="117"/>
    </location>
</feature>
<reference evidence="4 5" key="1">
    <citation type="submission" date="2023-03" db="EMBL/GenBank/DDBJ databases">
        <title>MT1 and MT2 Draft Genomes of Novel Species.</title>
        <authorList>
            <person name="Venkateswaran K."/>
        </authorList>
    </citation>
    <scope>NUCLEOTIDE SEQUENCE [LARGE SCALE GENOMIC DNA]</scope>
    <source>
        <strain evidence="4 5">IF8SW-P5</strain>
    </source>
</reference>
<comment type="caution">
    <text evidence="4">The sequence shown here is derived from an EMBL/GenBank/DDBJ whole genome shotgun (WGS) entry which is preliminary data.</text>
</comment>
<evidence type="ECO:0000259" key="3">
    <source>
        <dbReference type="Pfam" id="PF10099"/>
    </source>
</evidence>
<dbReference type="RefSeq" id="WP_239275676.1">
    <property type="nucleotide sequence ID" value="NZ_JAROCE010000002.1"/>
</dbReference>
<evidence type="ECO:0000256" key="1">
    <source>
        <dbReference type="SAM" id="MobiDB-lite"/>
    </source>
</evidence>
<feature type="compositionally biased region" description="Basic residues" evidence="1">
    <location>
        <begin position="108"/>
        <end position="117"/>
    </location>
</feature>
<keyword evidence="2" id="KW-0472">Membrane</keyword>
<accession>A0ABW9GHP0</accession>
<feature type="domain" description="Anti-sigma K factor RskA C-terminal" evidence="3">
    <location>
        <begin position="127"/>
        <end position="252"/>
    </location>
</feature>
<gene>
    <name evidence="4" type="ORF">P5G46_07550</name>
</gene>
<feature type="transmembrane region" description="Helical" evidence="2">
    <location>
        <begin position="125"/>
        <end position="145"/>
    </location>
</feature>
<evidence type="ECO:0000313" key="5">
    <source>
        <dbReference type="Proteomes" id="UP001630303"/>
    </source>
</evidence>
<feature type="compositionally biased region" description="Low complexity" evidence="1">
    <location>
        <begin position="84"/>
        <end position="95"/>
    </location>
</feature>
<keyword evidence="2" id="KW-0812">Transmembrane</keyword>
<dbReference type="Pfam" id="PF10099">
    <property type="entry name" value="RskA_C"/>
    <property type="match status" value="1"/>
</dbReference>
<dbReference type="EMBL" id="JAROCE010000002">
    <property type="protein sequence ID" value="MFM2720355.1"/>
    <property type="molecule type" value="Genomic_DNA"/>
</dbReference>
<sequence length="262" mass="27344">MSHLEPEILALMAMGESVASAEDRAHIEDCPGCRSELSLLRHAVTVGRATIDVGELETPDAAVWSRIADELRLSDEARAVVAPPAVGVPGSAPPRDTLSTPVVDTATRRSRRPSTRRRSASRASWVLAASLALLVGLGVGSWALVRQLAPTPIAQAALEALPDHPGASGSAVVDRDREGSDTVTVTLDAPNDPNGYHEVWLITADASALVSLGVLAGSEGTFTIPAGVDLNEYRLVDISDEPVDGDPTHSGDSIVRGQLAFG</sequence>
<protein>
    <submittedName>
        <fullName evidence="4">Anti-sigma factor</fullName>
    </submittedName>
</protein>
<keyword evidence="5" id="KW-1185">Reference proteome</keyword>
<keyword evidence="2" id="KW-1133">Transmembrane helix</keyword>
<evidence type="ECO:0000256" key="2">
    <source>
        <dbReference type="SAM" id="Phobius"/>
    </source>
</evidence>
<proteinExistence type="predicted"/>
<dbReference type="Proteomes" id="UP001630303">
    <property type="component" value="Unassembled WGS sequence"/>
</dbReference>
<name>A0ABW9GHP0_9MICO</name>
<organism evidence="4 5">
    <name type="scientific">Microbacterium mcarthurae</name>
    <dbReference type="NCBI Taxonomy" id="3035918"/>
    <lineage>
        <taxon>Bacteria</taxon>
        <taxon>Bacillati</taxon>
        <taxon>Actinomycetota</taxon>
        <taxon>Actinomycetes</taxon>
        <taxon>Micrococcales</taxon>
        <taxon>Microbacteriaceae</taxon>
        <taxon>Microbacterium</taxon>
    </lineage>
</organism>